<dbReference type="InterPro" id="IPR017853">
    <property type="entry name" value="GH"/>
</dbReference>
<dbReference type="PANTHER" id="PTHR10030">
    <property type="entry name" value="ALPHA-L-FUCOSIDASE"/>
    <property type="match status" value="1"/>
</dbReference>
<dbReference type="PANTHER" id="PTHR10030:SF37">
    <property type="entry name" value="ALPHA-L-FUCOSIDASE-RELATED"/>
    <property type="match status" value="1"/>
</dbReference>
<evidence type="ECO:0000313" key="9">
    <source>
        <dbReference type="EnsemblMetazoa" id="Aqu2.1.29409_001"/>
    </source>
</evidence>
<dbReference type="SUPFAM" id="SSF51445">
    <property type="entry name" value="(Trans)glycosidases"/>
    <property type="match status" value="1"/>
</dbReference>
<evidence type="ECO:0000259" key="8">
    <source>
        <dbReference type="Pfam" id="PF01120"/>
    </source>
</evidence>
<keyword evidence="4 7" id="KW-0732">Signal</keyword>
<name>A0A1X7UPF9_AMPQE</name>
<accession>A0A1X7UPF9</accession>
<comment type="similarity">
    <text evidence="2">Belongs to the glycosyl hydrolase 29 family.</text>
</comment>
<dbReference type="GO" id="GO:0016139">
    <property type="term" value="P:glycoside catabolic process"/>
    <property type="evidence" value="ECO:0007669"/>
    <property type="project" value="TreeGrafter"/>
</dbReference>
<dbReference type="InterPro" id="IPR016286">
    <property type="entry name" value="FUC_metazoa-typ"/>
</dbReference>
<dbReference type="OrthoDB" id="6039950at2759"/>
<dbReference type="InParanoid" id="A0A1X7UPF9"/>
<evidence type="ECO:0000256" key="4">
    <source>
        <dbReference type="ARBA" id="ARBA00022729"/>
    </source>
</evidence>
<proteinExistence type="inferred from homology"/>
<reference evidence="9" key="1">
    <citation type="submission" date="2017-05" db="UniProtKB">
        <authorList>
            <consortium name="EnsemblMetazoa"/>
        </authorList>
    </citation>
    <scope>IDENTIFICATION</scope>
</reference>
<dbReference type="PRINTS" id="PR00741">
    <property type="entry name" value="GLHYDRLASE29"/>
</dbReference>
<dbReference type="GO" id="GO:0006004">
    <property type="term" value="P:fucose metabolic process"/>
    <property type="evidence" value="ECO:0007669"/>
    <property type="project" value="InterPro"/>
</dbReference>
<evidence type="ECO:0000256" key="5">
    <source>
        <dbReference type="ARBA" id="ARBA00022801"/>
    </source>
</evidence>
<dbReference type="STRING" id="400682.A0A1X7UPF9"/>
<sequence>MKYSASIFVLVILVFSFTDCQYQPTWDSLDKRPLPDWYDEAKVGIFMHWGVYSVPSFGSEWFWYKWKGTKDSTYIEFMEKNYPPGFSYADFAPMFKAEFYDPTKWAALFQQSGAKYVVLTSKHHEGFTNWPSKTSWNWNAMDTGPHRDLVGDLAAAIRNSTDIHFDWISAFVLSCLDSPIQS</sequence>
<dbReference type="InterPro" id="IPR057739">
    <property type="entry name" value="Glyco_hydro_29_N"/>
</dbReference>
<dbReference type="Gene3D" id="3.20.20.80">
    <property type="entry name" value="Glycosidases"/>
    <property type="match status" value="1"/>
</dbReference>
<dbReference type="eggNOG" id="KOG3340">
    <property type="taxonomic scope" value="Eukaryota"/>
</dbReference>
<evidence type="ECO:0000256" key="7">
    <source>
        <dbReference type="SAM" id="SignalP"/>
    </source>
</evidence>
<dbReference type="AlphaFoldDB" id="A0A1X7UPF9"/>
<protein>
    <recommendedName>
        <fullName evidence="3">alpha-L-fucosidase</fullName>
        <ecNumber evidence="3">3.2.1.51</ecNumber>
    </recommendedName>
</protein>
<dbReference type="EnsemblMetazoa" id="Aqu2.1.29409_001">
    <property type="protein sequence ID" value="Aqu2.1.29409_001"/>
    <property type="gene ID" value="Aqu2.1.29409"/>
</dbReference>
<keyword evidence="6" id="KW-0326">Glycosidase</keyword>
<keyword evidence="5" id="KW-0378">Hydrolase</keyword>
<evidence type="ECO:0000256" key="1">
    <source>
        <dbReference type="ARBA" id="ARBA00004071"/>
    </source>
</evidence>
<dbReference type="GO" id="GO:0004560">
    <property type="term" value="F:alpha-L-fucosidase activity"/>
    <property type="evidence" value="ECO:0007669"/>
    <property type="project" value="UniProtKB-EC"/>
</dbReference>
<evidence type="ECO:0000256" key="3">
    <source>
        <dbReference type="ARBA" id="ARBA00012662"/>
    </source>
</evidence>
<dbReference type="EC" id="3.2.1.51" evidence="3"/>
<dbReference type="Pfam" id="PF01120">
    <property type="entry name" value="Alpha_L_fucos"/>
    <property type="match status" value="1"/>
</dbReference>
<evidence type="ECO:0000256" key="6">
    <source>
        <dbReference type="ARBA" id="ARBA00023295"/>
    </source>
</evidence>
<feature type="chain" id="PRO_5013344646" description="alpha-L-fucosidase" evidence="7">
    <location>
        <begin position="21"/>
        <end position="182"/>
    </location>
</feature>
<feature type="signal peptide" evidence="7">
    <location>
        <begin position="1"/>
        <end position="20"/>
    </location>
</feature>
<dbReference type="SMART" id="SM00812">
    <property type="entry name" value="Alpha_L_fucos"/>
    <property type="match status" value="1"/>
</dbReference>
<dbReference type="GO" id="GO:0005764">
    <property type="term" value="C:lysosome"/>
    <property type="evidence" value="ECO:0007669"/>
    <property type="project" value="TreeGrafter"/>
</dbReference>
<evidence type="ECO:0000256" key="2">
    <source>
        <dbReference type="ARBA" id="ARBA00007951"/>
    </source>
</evidence>
<organism evidence="9">
    <name type="scientific">Amphimedon queenslandica</name>
    <name type="common">Sponge</name>
    <dbReference type="NCBI Taxonomy" id="400682"/>
    <lineage>
        <taxon>Eukaryota</taxon>
        <taxon>Metazoa</taxon>
        <taxon>Porifera</taxon>
        <taxon>Demospongiae</taxon>
        <taxon>Heteroscleromorpha</taxon>
        <taxon>Haplosclerida</taxon>
        <taxon>Niphatidae</taxon>
        <taxon>Amphimedon</taxon>
    </lineage>
</organism>
<dbReference type="InterPro" id="IPR000933">
    <property type="entry name" value="Glyco_hydro_29"/>
</dbReference>
<comment type="function">
    <text evidence="1">Alpha-L-fucosidase is responsible for hydrolyzing the alpha-1,6-linked fucose joined to the reducing-end N-acetylglucosamine of the carbohydrate moieties of glycoproteins.</text>
</comment>
<feature type="domain" description="Glycoside hydrolase family 29 N-terminal" evidence="8">
    <location>
        <begin position="18"/>
        <end position="165"/>
    </location>
</feature>